<proteinExistence type="predicted"/>
<dbReference type="InterPro" id="IPR016024">
    <property type="entry name" value="ARM-type_fold"/>
</dbReference>
<dbReference type="Proteomes" id="UP000654075">
    <property type="component" value="Unassembled WGS sequence"/>
</dbReference>
<organism evidence="1 2">
    <name type="scientific">Polarella glacialis</name>
    <name type="common">Dinoflagellate</name>
    <dbReference type="NCBI Taxonomy" id="89957"/>
    <lineage>
        <taxon>Eukaryota</taxon>
        <taxon>Sar</taxon>
        <taxon>Alveolata</taxon>
        <taxon>Dinophyceae</taxon>
        <taxon>Suessiales</taxon>
        <taxon>Suessiaceae</taxon>
        <taxon>Polarella</taxon>
    </lineage>
</organism>
<dbReference type="OrthoDB" id="441939at2759"/>
<dbReference type="EMBL" id="CAJNNV010024661">
    <property type="protein sequence ID" value="CAE8610410.1"/>
    <property type="molecule type" value="Genomic_DNA"/>
</dbReference>
<gene>
    <name evidence="1" type="ORF">PGLA1383_LOCUS28236</name>
</gene>
<evidence type="ECO:0000313" key="1">
    <source>
        <dbReference type="EMBL" id="CAE8610410.1"/>
    </source>
</evidence>
<name>A0A813FEZ5_POLGL</name>
<accession>A0A813FEZ5</accession>
<evidence type="ECO:0000313" key="2">
    <source>
        <dbReference type="Proteomes" id="UP000654075"/>
    </source>
</evidence>
<comment type="caution">
    <text evidence="1">The sequence shown here is derived from an EMBL/GenBank/DDBJ whole genome shotgun (WGS) entry which is preliminary data.</text>
</comment>
<dbReference type="SUPFAM" id="SSF48371">
    <property type="entry name" value="ARM repeat"/>
    <property type="match status" value="1"/>
</dbReference>
<dbReference type="AlphaFoldDB" id="A0A813FEZ5"/>
<dbReference type="InterPro" id="IPR013320">
    <property type="entry name" value="ConA-like_dom_sf"/>
</dbReference>
<reference evidence="1" key="1">
    <citation type="submission" date="2021-02" db="EMBL/GenBank/DDBJ databases">
        <authorList>
            <person name="Dougan E. K."/>
            <person name="Rhodes N."/>
            <person name="Thang M."/>
            <person name="Chan C."/>
        </authorList>
    </citation>
    <scope>NUCLEOTIDE SEQUENCE</scope>
</reference>
<sequence length="461" mass="51223">MRYEEEKEAAEAAAAFSATGPVTPVERSVATLQEQMAVCLMRQEMGRHLTSIDTLQYCAPYECVIALTMFSRLALEPKFKRLIFKHALEALLGCICTGIWPEAREAAATLANLMWLPGLDNERLVCWLKFDGPRCLTVDAANVLLPIRTGDPKPVDIGKGMYRSTWGVEFVEGSSVCLHPRGLKTFSVPGLLTSASPLDTFENTSASPYLWLDEAPDPRHFTVTCWFYWPLGSNEHDMKKRVLMTSSPPECLTQLYVSHDPDEFGEQGNPDAEDGVWVMVDHTRTNRPLRTPRLNPGWHMLSIVSSTAQSTAQPWDGTKFFLDDWNISLKNVWILNDFYMVGNSAIYGGKHPFGLIADFRIYARSLSADEVEAMARAEGTETHPDSLARRLASMDAATILAQRLDVPDSAAECLRALGSLATVASQRAKIFNVCGQRVLQLLESPSPILQRLAARLLNNLT</sequence>
<dbReference type="Gene3D" id="2.60.120.200">
    <property type="match status" value="1"/>
</dbReference>
<dbReference type="SUPFAM" id="SSF49899">
    <property type="entry name" value="Concanavalin A-like lectins/glucanases"/>
    <property type="match status" value="1"/>
</dbReference>
<keyword evidence="2" id="KW-1185">Reference proteome</keyword>
<protein>
    <submittedName>
        <fullName evidence="1">Uncharacterized protein</fullName>
    </submittedName>
</protein>